<gene>
    <name evidence="1" type="ORF">QVD17_08957</name>
</gene>
<accession>A0AAD8KZM2</accession>
<keyword evidence="2" id="KW-1185">Reference proteome</keyword>
<evidence type="ECO:0000313" key="2">
    <source>
        <dbReference type="Proteomes" id="UP001229421"/>
    </source>
</evidence>
<dbReference type="AlphaFoldDB" id="A0AAD8KZM2"/>
<organism evidence="1 2">
    <name type="scientific">Tagetes erecta</name>
    <name type="common">African marigold</name>
    <dbReference type="NCBI Taxonomy" id="13708"/>
    <lineage>
        <taxon>Eukaryota</taxon>
        <taxon>Viridiplantae</taxon>
        <taxon>Streptophyta</taxon>
        <taxon>Embryophyta</taxon>
        <taxon>Tracheophyta</taxon>
        <taxon>Spermatophyta</taxon>
        <taxon>Magnoliopsida</taxon>
        <taxon>eudicotyledons</taxon>
        <taxon>Gunneridae</taxon>
        <taxon>Pentapetalae</taxon>
        <taxon>asterids</taxon>
        <taxon>campanulids</taxon>
        <taxon>Asterales</taxon>
        <taxon>Asteraceae</taxon>
        <taxon>Asteroideae</taxon>
        <taxon>Heliantheae alliance</taxon>
        <taxon>Tageteae</taxon>
        <taxon>Tagetes</taxon>
    </lineage>
</organism>
<evidence type="ECO:0000313" key="1">
    <source>
        <dbReference type="EMBL" id="KAK1432067.1"/>
    </source>
</evidence>
<dbReference type="Proteomes" id="UP001229421">
    <property type="component" value="Unassembled WGS sequence"/>
</dbReference>
<protein>
    <submittedName>
        <fullName evidence="1">Uncharacterized protein</fullName>
    </submittedName>
</protein>
<name>A0AAD8KZM2_TARER</name>
<reference evidence="1" key="1">
    <citation type="journal article" date="2023" name="bioRxiv">
        <title>Improved chromosome-level genome assembly for marigold (Tagetes erecta).</title>
        <authorList>
            <person name="Jiang F."/>
            <person name="Yuan L."/>
            <person name="Wang S."/>
            <person name="Wang H."/>
            <person name="Xu D."/>
            <person name="Wang A."/>
            <person name="Fan W."/>
        </authorList>
    </citation>
    <scope>NUCLEOTIDE SEQUENCE</scope>
    <source>
        <strain evidence="1">WSJ</strain>
        <tissue evidence="1">Leaf</tissue>
    </source>
</reference>
<comment type="caution">
    <text evidence="1">The sequence shown here is derived from an EMBL/GenBank/DDBJ whole genome shotgun (WGS) entry which is preliminary data.</text>
</comment>
<proteinExistence type="predicted"/>
<dbReference type="EMBL" id="JAUHHV010000002">
    <property type="protein sequence ID" value="KAK1432067.1"/>
    <property type="molecule type" value="Genomic_DNA"/>
</dbReference>
<sequence>MSKAESEAHWDDEVETHIGESTLYPFIASPIVDPPIARDIEHCKESSLVDVFVVPTPKSTDGGEGISNVDEVLKIAELIDLDDPGDQISYLRRMVTKLSDDKDRLIDENERKSSFLIQYHEMQKKNKVTFDTLVAKYDAPEDQHSYCYT</sequence>